<dbReference type="Gene3D" id="1.10.10.1940">
    <property type="match status" value="1"/>
</dbReference>
<comment type="caution">
    <text evidence="4">The sequence shown here is derived from an EMBL/GenBank/DDBJ whole genome shotgun (WGS) entry which is preliminary data.</text>
</comment>
<organism evidence="4 5">
    <name type="scientific">Pristionchus mayeri</name>
    <dbReference type="NCBI Taxonomy" id="1317129"/>
    <lineage>
        <taxon>Eukaryota</taxon>
        <taxon>Metazoa</taxon>
        <taxon>Ecdysozoa</taxon>
        <taxon>Nematoda</taxon>
        <taxon>Chromadorea</taxon>
        <taxon>Rhabditida</taxon>
        <taxon>Rhabditina</taxon>
        <taxon>Diplogasteromorpha</taxon>
        <taxon>Diplogasteroidea</taxon>
        <taxon>Neodiplogasteridae</taxon>
        <taxon>Pristionchus</taxon>
    </lineage>
</organism>
<evidence type="ECO:0000256" key="2">
    <source>
        <dbReference type="SAM" id="SignalP"/>
    </source>
</evidence>
<dbReference type="InterPro" id="IPR003582">
    <property type="entry name" value="ShKT_dom"/>
</dbReference>
<feature type="domain" description="ShKT" evidence="3">
    <location>
        <begin position="24"/>
        <end position="65"/>
    </location>
</feature>
<comment type="caution">
    <text evidence="1">Lacks conserved residue(s) required for the propagation of feature annotation.</text>
</comment>
<dbReference type="PANTHER" id="PTHR46707:SF1">
    <property type="entry name" value="COEXPRESSED WITH POLYCYSTINS-RELATED"/>
    <property type="match status" value="1"/>
</dbReference>
<accession>A0AAN5DCY8</accession>
<dbReference type="Pfam" id="PF01549">
    <property type="entry name" value="ShK"/>
    <property type="match status" value="2"/>
</dbReference>
<feature type="signal peptide" evidence="2">
    <location>
        <begin position="1"/>
        <end position="22"/>
    </location>
</feature>
<proteinExistence type="predicted"/>
<feature type="chain" id="PRO_5042874304" description="ShKT domain-containing protein" evidence="2">
    <location>
        <begin position="23"/>
        <end position="221"/>
    </location>
</feature>
<keyword evidence="2" id="KW-0732">Signal</keyword>
<gene>
    <name evidence="4" type="ORF">PMAYCL1PPCAC_30590</name>
</gene>
<evidence type="ECO:0000313" key="4">
    <source>
        <dbReference type="EMBL" id="GMR60395.1"/>
    </source>
</evidence>
<evidence type="ECO:0000256" key="1">
    <source>
        <dbReference type="PROSITE-ProRule" id="PRU01005"/>
    </source>
</evidence>
<dbReference type="PANTHER" id="PTHR46707">
    <property type="entry name" value="PROTEIN CBG07468"/>
    <property type="match status" value="1"/>
</dbReference>
<reference evidence="5" key="1">
    <citation type="submission" date="2022-10" db="EMBL/GenBank/DDBJ databases">
        <title>Genome assembly of Pristionchus species.</title>
        <authorList>
            <person name="Yoshida K."/>
            <person name="Sommer R.J."/>
        </authorList>
    </citation>
    <scope>NUCLEOTIDE SEQUENCE [LARGE SCALE GENOMIC DNA]</scope>
    <source>
        <strain evidence="5">RS5460</strain>
    </source>
</reference>
<name>A0AAN5DCY8_9BILA</name>
<evidence type="ECO:0000259" key="3">
    <source>
        <dbReference type="PROSITE" id="PS51670"/>
    </source>
</evidence>
<sequence>SSSSGMARFVLVLASMAAVASAQCALADHPNCANWARAGFCQNTAYTKTTLQQYCPKTCGKESGCVPDTTAPGTGTNTTTPVVEENKNCATWAADATKMFCASTTITEAQKKSFCKTTCAAEIAKTDDCAVYTKAADGKIKKEAAVKTGAAAVATNAINPITIAAIYAREKCTVDLFEKDTATVTIATDPKLQTFAGSATAVTAVALDAAKASLSMLCTCT</sequence>
<dbReference type="AlphaFoldDB" id="A0AAN5DCY8"/>
<dbReference type="EMBL" id="BTRK01000006">
    <property type="protein sequence ID" value="GMR60395.1"/>
    <property type="molecule type" value="Genomic_DNA"/>
</dbReference>
<dbReference type="SMART" id="SM00254">
    <property type="entry name" value="ShKT"/>
    <property type="match status" value="2"/>
</dbReference>
<dbReference type="Proteomes" id="UP001328107">
    <property type="component" value="Unassembled WGS sequence"/>
</dbReference>
<dbReference type="PROSITE" id="PS51670">
    <property type="entry name" value="SHKT"/>
    <property type="match status" value="1"/>
</dbReference>
<feature type="non-terminal residue" evidence="4">
    <location>
        <position position="1"/>
    </location>
</feature>
<protein>
    <recommendedName>
        <fullName evidence="3">ShKT domain-containing protein</fullName>
    </recommendedName>
</protein>
<keyword evidence="5" id="KW-1185">Reference proteome</keyword>
<evidence type="ECO:0000313" key="5">
    <source>
        <dbReference type="Proteomes" id="UP001328107"/>
    </source>
</evidence>